<accession>A0A4U0VXW6</accession>
<dbReference type="Proteomes" id="UP000308768">
    <property type="component" value="Unassembled WGS sequence"/>
</dbReference>
<name>A0A4U0VXW6_9PEZI</name>
<keyword evidence="2" id="KW-0472">Membrane</keyword>
<keyword evidence="2" id="KW-1133">Transmembrane helix</keyword>
<proteinExistence type="predicted"/>
<organism evidence="3 4">
    <name type="scientific">Cryomyces minteri</name>
    <dbReference type="NCBI Taxonomy" id="331657"/>
    <lineage>
        <taxon>Eukaryota</taxon>
        <taxon>Fungi</taxon>
        <taxon>Dikarya</taxon>
        <taxon>Ascomycota</taxon>
        <taxon>Pezizomycotina</taxon>
        <taxon>Dothideomycetes</taxon>
        <taxon>Dothideomycetes incertae sedis</taxon>
        <taxon>Cryomyces</taxon>
    </lineage>
</organism>
<keyword evidence="2" id="KW-0812">Transmembrane</keyword>
<evidence type="ECO:0000313" key="3">
    <source>
        <dbReference type="EMBL" id="TKA54534.1"/>
    </source>
</evidence>
<dbReference type="AlphaFoldDB" id="A0A4U0VXW6"/>
<comment type="caution">
    <text evidence="3">The sequence shown here is derived from an EMBL/GenBank/DDBJ whole genome shotgun (WGS) entry which is preliminary data.</text>
</comment>
<dbReference type="PANTHER" id="PTHR39605">
    <property type="entry name" value="MAJOR FACILITATOR SUPERFAMILY (MFS) PROFILE DOMAIN-CONTAINING PROTEIN"/>
    <property type="match status" value="1"/>
</dbReference>
<sequence length="285" mass="31331">AKKSFNSSLKNFAAREHIFMRWKEYFLVPDHRVRTISGASFEGFYYICFDQRNGKVSGIYFHAKSEKYQQLELTHVEDRGCSNLQILSTPTISPRNSNSPNSHPATAMDVFYSYTFGTAGWMALQGLALITAPTTIAAVLSSEARLATQLEIYFSRSLGFSLLVIGVLSLLLTGSIPLSSRLSDGVTGEADDPKAPYAVPTLTVTMIYHSVAAFYCYAQWTQTSSSSFVLGMVPSGILAAVGFWCVLFGTSSGRISRKTGADKRTSGFPFKNAEADKKKSRTKRL</sequence>
<reference evidence="3 4" key="1">
    <citation type="submission" date="2017-03" db="EMBL/GenBank/DDBJ databases">
        <title>Genomes of endolithic fungi from Antarctica.</title>
        <authorList>
            <person name="Coleine C."/>
            <person name="Masonjones S."/>
            <person name="Stajich J.E."/>
        </authorList>
    </citation>
    <scope>NUCLEOTIDE SEQUENCE [LARGE SCALE GENOMIC DNA]</scope>
    <source>
        <strain evidence="3 4">CCFEE 5187</strain>
    </source>
</reference>
<dbReference type="OrthoDB" id="2550114at2759"/>
<feature type="transmembrane region" description="Helical" evidence="2">
    <location>
        <begin position="119"/>
        <end position="141"/>
    </location>
</feature>
<dbReference type="InterPro" id="IPR018618">
    <property type="entry name" value="GID4/10-like"/>
</dbReference>
<gene>
    <name evidence="3" type="ORF">B0A49_09188</name>
</gene>
<feature type="region of interest" description="Disordered" evidence="1">
    <location>
        <begin position="256"/>
        <end position="285"/>
    </location>
</feature>
<dbReference type="PANTHER" id="PTHR39605:SF1">
    <property type="entry name" value="MAJOR FACILITATOR SUPERFAMILY (MFS) PROFILE DOMAIN-CONTAINING PROTEIN"/>
    <property type="match status" value="1"/>
</dbReference>
<feature type="non-terminal residue" evidence="3">
    <location>
        <position position="1"/>
    </location>
</feature>
<evidence type="ECO:0000256" key="2">
    <source>
        <dbReference type="SAM" id="Phobius"/>
    </source>
</evidence>
<keyword evidence="4" id="KW-1185">Reference proteome</keyword>
<feature type="transmembrane region" description="Helical" evidence="2">
    <location>
        <begin position="229"/>
        <end position="249"/>
    </location>
</feature>
<feature type="transmembrane region" description="Helical" evidence="2">
    <location>
        <begin position="197"/>
        <end position="217"/>
    </location>
</feature>
<dbReference type="EMBL" id="NAJN01002307">
    <property type="protein sequence ID" value="TKA54534.1"/>
    <property type="molecule type" value="Genomic_DNA"/>
</dbReference>
<evidence type="ECO:0000256" key="1">
    <source>
        <dbReference type="SAM" id="MobiDB-lite"/>
    </source>
</evidence>
<dbReference type="Pfam" id="PF09783">
    <property type="entry name" value="Vac_ImportDeg"/>
    <property type="match status" value="1"/>
</dbReference>
<evidence type="ECO:0000313" key="4">
    <source>
        <dbReference type="Proteomes" id="UP000308768"/>
    </source>
</evidence>
<protein>
    <submittedName>
        <fullName evidence="3">Uncharacterized protein</fullName>
    </submittedName>
</protein>
<dbReference type="STRING" id="331657.A0A4U0VXW6"/>
<feature type="transmembrane region" description="Helical" evidence="2">
    <location>
        <begin position="153"/>
        <end position="177"/>
    </location>
</feature>